<keyword evidence="3" id="KW-1185">Reference proteome</keyword>
<dbReference type="GeneID" id="90983907"/>
<keyword evidence="2" id="KW-0413">Isomerase</keyword>
<dbReference type="InterPro" id="IPR036237">
    <property type="entry name" value="Xyl_isomerase-like_sf"/>
</dbReference>
<dbReference type="PANTHER" id="PTHR12110">
    <property type="entry name" value="HYDROXYPYRUVATE ISOMERASE"/>
    <property type="match status" value="1"/>
</dbReference>
<accession>A0A073IRD7</accession>
<reference evidence="2 3" key="1">
    <citation type="submission" date="2014-04" db="EMBL/GenBank/DDBJ databases">
        <title>Draft Genome Sequence of Synergistes jonesii.</title>
        <authorList>
            <person name="Coil D.A."/>
            <person name="Eisen J.A."/>
            <person name="Holland-Moritz H.E."/>
        </authorList>
    </citation>
    <scope>NUCLEOTIDE SEQUENCE [LARGE SCALE GENOMIC DNA]</scope>
    <source>
        <strain evidence="2 3">78-1</strain>
    </source>
</reference>
<dbReference type="STRING" id="2754.EH55_06405"/>
<dbReference type="GO" id="GO:0016853">
    <property type="term" value="F:isomerase activity"/>
    <property type="evidence" value="ECO:0007669"/>
    <property type="project" value="UniProtKB-KW"/>
</dbReference>
<proteinExistence type="predicted"/>
<organism evidence="2 3">
    <name type="scientific">Synergistes jonesii</name>
    <dbReference type="NCBI Taxonomy" id="2754"/>
    <lineage>
        <taxon>Bacteria</taxon>
        <taxon>Thermotogati</taxon>
        <taxon>Synergistota</taxon>
        <taxon>Synergistia</taxon>
        <taxon>Synergistales</taxon>
        <taxon>Synergistaceae</taxon>
        <taxon>Synergistes</taxon>
    </lineage>
</organism>
<feature type="domain" description="Xylose isomerase-like TIM barrel" evidence="1">
    <location>
        <begin position="40"/>
        <end position="270"/>
    </location>
</feature>
<dbReference type="OrthoDB" id="3185623at2"/>
<comment type="caution">
    <text evidence="2">The sequence shown here is derived from an EMBL/GenBank/DDBJ whole genome shotgun (WGS) entry which is preliminary data.</text>
</comment>
<dbReference type="InterPro" id="IPR013022">
    <property type="entry name" value="Xyl_isomerase-like_TIM-brl"/>
</dbReference>
<dbReference type="eggNOG" id="COG1082">
    <property type="taxonomic scope" value="Bacteria"/>
</dbReference>
<evidence type="ECO:0000313" key="2">
    <source>
        <dbReference type="EMBL" id="KEJ92011.1"/>
    </source>
</evidence>
<dbReference type="Pfam" id="PF01261">
    <property type="entry name" value="AP_endonuc_2"/>
    <property type="match status" value="1"/>
</dbReference>
<dbReference type="EMBL" id="JMKI01000036">
    <property type="protein sequence ID" value="KEJ92011.1"/>
    <property type="molecule type" value="Genomic_DNA"/>
</dbReference>
<name>A0A073IRD7_9BACT</name>
<dbReference type="RefSeq" id="WP_037976745.1">
    <property type="nucleotide sequence ID" value="NZ_JMKI01000036.1"/>
</dbReference>
<protein>
    <submittedName>
        <fullName evidence="2">Sugar isomerase</fullName>
    </submittedName>
</protein>
<dbReference type="SUPFAM" id="SSF51658">
    <property type="entry name" value="Xylose isomerase-like"/>
    <property type="match status" value="1"/>
</dbReference>
<gene>
    <name evidence="2" type="ORF">EH55_06405</name>
</gene>
<dbReference type="PANTHER" id="PTHR12110:SF53">
    <property type="entry name" value="BLR5974 PROTEIN"/>
    <property type="match status" value="1"/>
</dbReference>
<evidence type="ECO:0000259" key="1">
    <source>
        <dbReference type="Pfam" id="PF01261"/>
    </source>
</evidence>
<dbReference type="AlphaFoldDB" id="A0A073IRD7"/>
<evidence type="ECO:0000313" key="3">
    <source>
        <dbReference type="Proteomes" id="UP000027665"/>
    </source>
</evidence>
<dbReference type="InterPro" id="IPR050312">
    <property type="entry name" value="IolE/XylAMocC-like"/>
</dbReference>
<dbReference type="Proteomes" id="UP000027665">
    <property type="component" value="Unassembled WGS sequence"/>
</dbReference>
<sequence length="307" mass="35070">MRKMRLGMHSYTLHLWGFGQNWGIHDKPYAKTFDLFKLMDYAVEWGLDGLHITGTDLETKDDARLAEVAAAAKERGLYLEYNCSLNEEFDTRLNETFESAVTVASKLNAELVKFSLDIRRERPLYGSCFQPTVMRQLAGIYDQIKKAIPTIEKFGIPVALENHTETYADEILWLVDKVNHPLVQVCVDTVNSFGVLEGPQAAVEKLASRAICNHFCDHQLSRDQYGARFHGVAIGDGDIDVQKVLDLIRRVSPTDKITFEIEWDMENDTLEEAKAKQMDACIRSIRYLRDVLKVGREDELVDLYCNK</sequence>
<dbReference type="PATRIC" id="fig|2754.20.peg.1857"/>
<dbReference type="Gene3D" id="3.20.20.150">
    <property type="entry name" value="Divalent-metal-dependent TIM barrel enzymes"/>
    <property type="match status" value="1"/>
</dbReference>